<dbReference type="Proteomes" id="UP000290848">
    <property type="component" value="Unassembled WGS sequence"/>
</dbReference>
<reference evidence="12 13" key="1">
    <citation type="submission" date="2018-12" db="EMBL/GenBank/DDBJ databases">
        <title>The Draft Genome Sequence of the Soil Bacterium Pedobacter tournemirensis R1.</title>
        <authorList>
            <person name="He J."/>
        </authorList>
    </citation>
    <scope>NUCLEOTIDE SEQUENCE [LARGE SCALE GENOMIC DNA]</scope>
    <source>
        <strain evidence="12 13">R1</strain>
    </source>
</reference>
<dbReference type="OrthoDB" id="9786954at2"/>
<comment type="catalytic activity">
    <reaction evidence="1 9">
        <text>N-(5-phospho-beta-D-ribosyl)anthranilate = 1-(2-carboxyphenylamino)-1-deoxy-D-ribulose 5-phosphate</text>
        <dbReference type="Rhea" id="RHEA:21540"/>
        <dbReference type="ChEBI" id="CHEBI:18277"/>
        <dbReference type="ChEBI" id="CHEBI:58613"/>
        <dbReference type="EC" id="5.3.1.24"/>
    </reaction>
</comment>
<keyword evidence="5 9" id="KW-0028">Amino-acid biosynthesis</keyword>
<comment type="similarity">
    <text evidence="9">Belongs to the TrpF family.</text>
</comment>
<evidence type="ECO:0000256" key="8">
    <source>
        <dbReference type="ARBA" id="ARBA00023235"/>
    </source>
</evidence>
<dbReference type="Proteomes" id="UP000322918">
    <property type="component" value="Unassembled WGS sequence"/>
</dbReference>
<accession>A0A4Q0MAN6</accession>
<reference evidence="11 14" key="2">
    <citation type="submission" date="2019-09" db="EMBL/GenBank/DDBJ databases">
        <title>Pararcticibacter amylolyticus gen. nov., sp. nov., isolated from a rottenly hemp rope, and reclassification of Pedobacter tournemirensis as Pararcticibacter tournemirensis comb. nov.</title>
        <authorList>
            <person name="Cai Y."/>
        </authorList>
    </citation>
    <scope>NUCLEOTIDE SEQUENCE [LARGE SCALE GENOMIC DNA]</scope>
    <source>
        <strain evidence="11 14">TF5-37.2-LB10</strain>
    </source>
</reference>
<proteinExistence type="inferred from homology"/>
<evidence type="ECO:0000259" key="10">
    <source>
        <dbReference type="Pfam" id="PF00697"/>
    </source>
</evidence>
<dbReference type="InterPro" id="IPR011060">
    <property type="entry name" value="RibuloseP-bd_barrel"/>
</dbReference>
<protein>
    <recommendedName>
        <fullName evidence="4 9">N-(5'-phosphoribosyl)anthranilate isomerase</fullName>
        <shortName evidence="9">PRAI</shortName>
        <ecNumber evidence="3 9">5.3.1.24</ecNumber>
    </recommendedName>
</protein>
<evidence type="ECO:0000256" key="6">
    <source>
        <dbReference type="ARBA" id="ARBA00022822"/>
    </source>
</evidence>
<sequence length="209" mass="23585">MREPENIMQVAALNPDYMGFIFYPASKRFANSLNEDILRNLPQTIKKTGVFVNAPFNEIIEKVKKYQLDAVQLHGNEPSELCGQIRLEGIEVIKAFGIDESFDYGMLNAYEETTDYFLFDTKTPAHGGSGKVFNWDLLKKSQSKKGYFLSGGLGIENIGTLSDFDAANLYALDLNSRFETEPGLKDINKLNIIFEHIKKLSAQAEKEKL</sequence>
<dbReference type="CDD" id="cd00405">
    <property type="entry name" value="PRAI"/>
    <property type="match status" value="1"/>
</dbReference>
<dbReference type="InterPro" id="IPR001240">
    <property type="entry name" value="PRAI_dom"/>
</dbReference>
<keyword evidence="14" id="KW-1185">Reference proteome</keyword>
<evidence type="ECO:0000313" key="12">
    <source>
        <dbReference type="EMBL" id="RXF69846.1"/>
    </source>
</evidence>
<dbReference type="UniPathway" id="UPA00035">
    <property type="reaction ID" value="UER00042"/>
</dbReference>
<evidence type="ECO:0000313" key="14">
    <source>
        <dbReference type="Proteomes" id="UP000322918"/>
    </source>
</evidence>
<dbReference type="AlphaFoldDB" id="A0A4Q0MAN6"/>
<dbReference type="HAMAP" id="MF_00135">
    <property type="entry name" value="PRAI"/>
    <property type="match status" value="1"/>
</dbReference>
<dbReference type="EMBL" id="VWNE01000008">
    <property type="protein sequence ID" value="KAA8484464.1"/>
    <property type="molecule type" value="Genomic_DNA"/>
</dbReference>
<dbReference type="PANTHER" id="PTHR42894:SF1">
    <property type="entry name" value="N-(5'-PHOSPHORIBOSYL)ANTHRANILATE ISOMERASE"/>
    <property type="match status" value="1"/>
</dbReference>
<gene>
    <name evidence="9" type="primary">trpF</name>
    <name evidence="12" type="ORF">EKH83_10935</name>
    <name evidence="11" type="ORF">F1649_06560</name>
</gene>
<dbReference type="RefSeq" id="WP_128769548.1">
    <property type="nucleotide sequence ID" value="NZ_RXOC01000006.1"/>
</dbReference>
<dbReference type="EMBL" id="RXOC01000006">
    <property type="protein sequence ID" value="RXF69846.1"/>
    <property type="molecule type" value="Genomic_DNA"/>
</dbReference>
<evidence type="ECO:0000256" key="9">
    <source>
        <dbReference type="HAMAP-Rule" id="MF_00135"/>
    </source>
</evidence>
<dbReference type="EC" id="5.3.1.24" evidence="3 9"/>
<comment type="pathway">
    <text evidence="2 9">Amino-acid biosynthesis; L-tryptophan biosynthesis; L-tryptophan from chorismate: step 3/5.</text>
</comment>
<dbReference type="Pfam" id="PF00697">
    <property type="entry name" value="PRAI"/>
    <property type="match status" value="1"/>
</dbReference>
<evidence type="ECO:0000256" key="5">
    <source>
        <dbReference type="ARBA" id="ARBA00022605"/>
    </source>
</evidence>
<organism evidence="12 13">
    <name type="scientific">Arcticibacter tournemirensis</name>
    <dbReference type="NCBI Taxonomy" id="699437"/>
    <lineage>
        <taxon>Bacteria</taxon>
        <taxon>Pseudomonadati</taxon>
        <taxon>Bacteroidota</taxon>
        <taxon>Sphingobacteriia</taxon>
        <taxon>Sphingobacteriales</taxon>
        <taxon>Sphingobacteriaceae</taxon>
        <taxon>Arcticibacter</taxon>
    </lineage>
</organism>
<feature type="domain" description="N-(5'phosphoribosyl) anthranilate isomerase (PRAI)" evidence="10">
    <location>
        <begin position="5"/>
        <end position="195"/>
    </location>
</feature>
<evidence type="ECO:0000313" key="11">
    <source>
        <dbReference type="EMBL" id="KAA8484464.1"/>
    </source>
</evidence>
<dbReference type="GO" id="GO:0000162">
    <property type="term" value="P:L-tryptophan biosynthetic process"/>
    <property type="evidence" value="ECO:0007669"/>
    <property type="project" value="UniProtKB-UniRule"/>
</dbReference>
<name>A0A4Q0MAN6_9SPHI</name>
<dbReference type="SUPFAM" id="SSF51366">
    <property type="entry name" value="Ribulose-phoshate binding barrel"/>
    <property type="match status" value="1"/>
</dbReference>
<comment type="caution">
    <text evidence="12">The sequence shown here is derived from an EMBL/GenBank/DDBJ whole genome shotgun (WGS) entry which is preliminary data.</text>
</comment>
<evidence type="ECO:0000256" key="3">
    <source>
        <dbReference type="ARBA" id="ARBA00012572"/>
    </source>
</evidence>
<evidence type="ECO:0000256" key="1">
    <source>
        <dbReference type="ARBA" id="ARBA00001164"/>
    </source>
</evidence>
<keyword evidence="8 9" id="KW-0413">Isomerase</keyword>
<keyword evidence="7 9" id="KW-0057">Aromatic amino acid biosynthesis</keyword>
<dbReference type="GO" id="GO:0004640">
    <property type="term" value="F:phosphoribosylanthranilate isomerase activity"/>
    <property type="evidence" value="ECO:0007669"/>
    <property type="project" value="UniProtKB-UniRule"/>
</dbReference>
<evidence type="ECO:0000256" key="7">
    <source>
        <dbReference type="ARBA" id="ARBA00023141"/>
    </source>
</evidence>
<keyword evidence="6 9" id="KW-0822">Tryptophan biosynthesis</keyword>
<dbReference type="InterPro" id="IPR044643">
    <property type="entry name" value="TrpF_fam"/>
</dbReference>
<dbReference type="Gene3D" id="3.20.20.70">
    <property type="entry name" value="Aldolase class I"/>
    <property type="match status" value="1"/>
</dbReference>
<evidence type="ECO:0000256" key="4">
    <source>
        <dbReference type="ARBA" id="ARBA00022272"/>
    </source>
</evidence>
<evidence type="ECO:0000256" key="2">
    <source>
        <dbReference type="ARBA" id="ARBA00004664"/>
    </source>
</evidence>
<evidence type="ECO:0000313" key="13">
    <source>
        <dbReference type="Proteomes" id="UP000290848"/>
    </source>
</evidence>
<dbReference type="InterPro" id="IPR013785">
    <property type="entry name" value="Aldolase_TIM"/>
</dbReference>
<dbReference type="PANTHER" id="PTHR42894">
    <property type="entry name" value="N-(5'-PHOSPHORIBOSYL)ANTHRANILATE ISOMERASE"/>
    <property type="match status" value="1"/>
</dbReference>